<dbReference type="STRING" id="34086.SAMN04488084_101386"/>
<dbReference type="EMBL" id="FONS01000001">
    <property type="protein sequence ID" value="SFE37961.1"/>
    <property type="molecule type" value="Genomic_DNA"/>
</dbReference>
<keyword evidence="1" id="KW-1133">Transmembrane helix</keyword>
<dbReference type="AlphaFoldDB" id="A0A1I2A212"/>
<feature type="transmembrane region" description="Helical" evidence="1">
    <location>
        <begin position="23"/>
        <end position="41"/>
    </location>
</feature>
<evidence type="ECO:0000313" key="2">
    <source>
        <dbReference type="EMBL" id="SFE37961.1"/>
    </source>
</evidence>
<gene>
    <name evidence="2" type="ORF">SAMN03003324_00284</name>
</gene>
<protein>
    <submittedName>
        <fullName evidence="2">Uncharacterized protein</fullName>
    </submittedName>
</protein>
<accession>A0A1I2A212</accession>
<keyword evidence="1" id="KW-0812">Transmembrane</keyword>
<name>A0A1I2A212_9SPHI</name>
<reference evidence="2 3" key="1">
    <citation type="submission" date="2016-10" db="EMBL/GenBank/DDBJ databases">
        <authorList>
            <person name="de Groot N.N."/>
        </authorList>
    </citation>
    <scope>NUCLEOTIDE SEQUENCE [LARGE SCALE GENOMIC DNA]</scope>
    <source>
        <strain evidence="2 3">ATCC 51969</strain>
    </source>
</reference>
<feature type="transmembrane region" description="Helical" evidence="1">
    <location>
        <begin position="53"/>
        <end position="71"/>
    </location>
</feature>
<proteinExistence type="predicted"/>
<sequence>MLGIDIAYARTHLKSQLMNVKRTFGTILTILGIIGLIYAGYGYTQHSGATRQLIVFGVIGVIFFFTGVGLVKNTKDEA</sequence>
<evidence type="ECO:0000313" key="3">
    <source>
        <dbReference type="Proteomes" id="UP000183129"/>
    </source>
</evidence>
<evidence type="ECO:0000256" key="1">
    <source>
        <dbReference type="SAM" id="Phobius"/>
    </source>
</evidence>
<keyword evidence="1" id="KW-0472">Membrane</keyword>
<dbReference type="Proteomes" id="UP000183129">
    <property type="component" value="Unassembled WGS sequence"/>
</dbReference>
<organism evidence="2 3">
    <name type="scientific">Pedobacter antarcticus</name>
    <dbReference type="NCBI Taxonomy" id="34086"/>
    <lineage>
        <taxon>Bacteria</taxon>
        <taxon>Pseudomonadati</taxon>
        <taxon>Bacteroidota</taxon>
        <taxon>Sphingobacteriia</taxon>
        <taxon>Sphingobacteriales</taxon>
        <taxon>Sphingobacteriaceae</taxon>
        <taxon>Pedobacter</taxon>
    </lineage>
</organism>